<dbReference type="Proteomes" id="UP001183420">
    <property type="component" value="Unassembled WGS sequence"/>
</dbReference>
<comment type="caution">
    <text evidence="4">The sequence shown here is derived from an EMBL/GenBank/DDBJ whole genome shotgun (WGS) entry which is preliminary data.</text>
</comment>
<keyword evidence="3" id="KW-0808">Transferase</keyword>
<organism evidence="4 5">
    <name type="scientific">Streptomyces millisiae</name>
    <dbReference type="NCBI Taxonomy" id="3075542"/>
    <lineage>
        <taxon>Bacteria</taxon>
        <taxon>Bacillati</taxon>
        <taxon>Actinomycetota</taxon>
        <taxon>Actinomycetes</taxon>
        <taxon>Kitasatosporales</taxon>
        <taxon>Streptomycetaceae</taxon>
        <taxon>Streptomyces</taxon>
    </lineage>
</organism>
<dbReference type="Gene3D" id="1.10.600.10">
    <property type="entry name" value="Farnesyl Diphosphate Synthase"/>
    <property type="match status" value="1"/>
</dbReference>
<dbReference type="InterPro" id="IPR033749">
    <property type="entry name" value="Polyprenyl_synt_CS"/>
</dbReference>
<gene>
    <name evidence="4" type="ORF">RNC47_02065</name>
</gene>
<dbReference type="CDD" id="cd00685">
    <property type="entry name" value="Trans_IPPS_HT"/>
    <property type="match status" value="1"/>
</dbReference>
<dbReference type="PANTHER" id="PTHR12001:SF71">
    <property type="entry name" value="(2E,6E)-FARNESYL DIPHOSPHATE SYNTHASE"/>
    <property type="match status" value="1"/>
</dbReference>
<name>A0ABU2LI07_9ACTN</name>
<dbReference type="Pfam" id="PF00348">
    <property type="entry name" value="polyprenyl_synt"/>
    <property type="match status" value="1"/>
</dbReference>
<dbReference type="InterPro" id="IPR000092">
    <property type="entry name" value="Polyprenyl_synt"/>
</dbReference>
<evidence type="ECO:0000256" key="3">
    <source>
        <dbReference type="RuleBase" id="RU004466"/>
    </source>
</evidence>
<proteinExistence type="inferred from homology"/>
<comment type="similarity">
    <text evidence="3">Belongs to the FPP/GGPP synthase family.</text>
</comment>
<sequence length="368" mass="38478">MKDAKAPIGTATDFVKETLAECRQATLPALREAVEGLHPRLARVGAYHLGWCERDGTPTDLHPGKLMRAALTLLSARAFGAGTATAVPGAVAVELVHNFSLLHDDLMDADETRRGRPAAWVAFGPGLAVLAGDALLSQATSVLADADGAPPHRASRALARAVDTIIRGQAADLALNHFPVDRVTGEDYLAACAKTTGLLCGSVEVGAALAGAPLPAVRALSTAAWNLGVAWQVADDIESVWGDAAASGKPPLGDLRQHKRTYPVIAALRSGTPAGLRLAERLDSDSGKEPTDAELLALADLVERAGGREAAERSARDHLDRALRALDRAVDPATAENGLTALFRHVVDRHDWRRPTAEPGPVAEGAAT</sequence>
<keyword evidence="1" id="KW-0479">Metal-binding</keyword>
<dbReference type="RefSeq" id="WP_311594894.1">
    <property type="nucleotide sequence ID" value="NZ_JAVREM010000001.1"/>
</dbReference>
<keyword evidence="5" id="KW-1185">Reference proteome</keyword>
<evidence type="ECO:0000313" key="4">
    <source>
        <dbReference type="EMBL" id="MDT0317120.1"/>
    </source>
</evidence>
<dbReference type="PROSITE" id="PS00723">
    <property type="entry name" value="POLYPRENYL_SYNTHASE_1"/>
    <property type="match status" value="1"/>
</dbReference>
<keyword evidence="2" id="KW-0460">Magnesium</keyword>
<dbReference type="SFLD" id="SFLDS00005">
    <property type="entry name" value="Isoprenoid_Synthase_Type_I"/>
    <property type="match status" value="1"/>
</dbReference>
<evidence type="ECO:0000256" key="2">
    <source>
        <dbReference type="ARBA" id="ARBA00022842"/>
    </source>
</evidence>
<evidence type="ECO:0000256" key="1">
    <source>
        <dbReference type="ARBA" id="ARBA00022723"/>
    </source>
</evidence>
<evidence type="ECO:0000313" key="5">
    <source>
        <dbReference type="Proteomes" id="UP001183420"/>
    </source>
</evidence>
<dbReference type="InterPro" id="IPR008949">
    <property type="entry name" value="Isoprenoid_synthase_dom_sf"/>
</dbReference>
<dbReference type="SUPFAM" id="SSF48576">
    <property type="entry name" value="Terpenoid synthases"/>
    <property type="match status" value="1"/>
</dbReference>
<accession>A0ABU2LI07</accession>
<protein>
    <submittedName>
        <fullName evidence="4">Polyprenyl synthetase family protein</fullName>
    </submittedName>
</protein>
<dbReference type="PANTHER" id="PTHR12001">
    <property type="entry name" value="GERANYLGERANYL PYROPHOSPHATE SYNTHASE"/>
    <property type="match status" value="1"/>
</dbReference>
<reference evidence="5" key="1">
    <citation type="submission" date="2023-07" db="EMBL/GenBank/DDBJ databases">
        <title>30 novel species of actinomycetes from the DSMZ collection.</title>
        <authorList>
            <person name="Nouioui I."/>
        </authorList>
    </citation>
    <scope>NUCLEOTIDE SEQUENCE [LARGE SCALE GENOMIC DNA]</scope>
    <source>
        <strain evidence="5">DSM 44918</strain>
    </source>
</reference>
<dbReference type="EMBL" id="JAVREM010000001">
    <property type="protein sequence ID" value="MDT0317120.1"/>
    <property type="molecule type" value="Genomic_DNA"/>
</dbReference>